<sequence>MTGVITADRYRYWCAWSPEDRMYAGLVAEFPSLAWLAPDPDEAVAGVGVLVSAALAELAAAGEQPPAPLTRSEDGMTDSGREELQVAIAAQLAAGHGTVWHTLGAEFRKEFMADAEALIDQGMTSYWVDDDPGDQPSPELEAEAFEFARAMDWFWGYLQARHPEQERTDVPPSSHIESADPQDWDAWVTIAVQVSGAARTLWSRRFTQQHGEPLPPPSAALPPAAVSAPAAVHQVRRERTAAAIGAVLAHRHGRRWMELPEDLRAAYLVDANALISAGLTAYRG</sequence>
<name>A0A1S1LCK5_MYCCH</name>
<accession>A0A1S1LCK5</accession>
<gene>
    <name evidence="1" type="ORF">BKG82_27690</name>
</gene>
<proteinExistence type="predicted"/>
<dbReference type="SUPFAM" id="SSF143100">
    <property type="entry name" value="TTHA1013/TTHA0281-like"/>
    <property type="match status" value="1"/>
</dbReference>
<dbReference type="InterPro" id="IPR035069">
    <property type="entry name" value="TTHA1013/TTHA0281-like"/>
</dbReference>
<dbReference type="Proteomes" id="UP000180043">
    <property type="component" value="Unassembled WGS sequence"/>
</dbReference>
<comment type="caution">
    <text evidence="1">The sequence shown here is derived from an EMBL/GenBank/DDBJ whole genome shotgun (WGS) entry which is preliminary data.</text>
</comment>
<reference evidence="1 2" key="1">
    <citation type="submission" date="2016-10" db="EMBL/GenBank/DDBJ databases">
        <title>Evaluation of Human, Veterinary and Environmental Mycobacterium chelonae Isolates by Core Genome Phylogenomic Analysis, Targeted Gene Comparison, and Anti-microbial Susceptibility Patterns: A Tale of Mistaken Identities.</title>
        <authorList>
            <person name="Fogelson S.B."/>
            <person name="Camus A.C."/>
            <person name="Lorenz W."/>
            <person name="Vasireddy R."/>
            <person name="Vasireddy S."/>
            <person name="Smith T."/>
            <person name="Brown-Elliott B.A."/>
            <person name="Wallace R.J.Jr."/>
            <person name="Hasan N.A."/>
            <person name="Reischl U."/>
            <person name="Sanchez S."/>
        </authorList>
    </citation>
    <scope>NUCLEOTIDE SEQUENCE [LARGE SCALE GENOMIC DNA]</scope>
    <source>
        <strain evidence="1 2">15515</strain>
    </source>
</reference>
<protein>
    <submittedName>
        <fullName evidence="1">Uncharacterized protein</fullName>
    </submittedName>
</protein>
<evidence type="ECO:0000313" key="1">
    <source>
        <dbReference type="EMBL" id="OHU47393.1"/>
    </source>
</evidence>
<organism evidence="1 2">
    <name type="scientific">Mycobacteroides chelonae</name>
    <name type="common">Mycobacterium chelonae</name>
    <dbReference type="NCBI Taxonomy" id="1774"/>
    <lineage>
        <taxon>Bacteria</taxon>
        <taxon>Bacillati</taxon>
        <taxon>Actinomycetota</taxon>
        <taxon>Actinomycetes</taxon>
        <taxon>Mycobacteriales</taxon>
        <taxon>Mycobacteriaceae</taxon>
        <taxon>Mycobacteroides</taxon>
    </lineage>
</organism>
<dbReference type="RefSeq" id="WP_070948012.1">
    <property type="nucleotide sequence ID" value="NZ_MLIQ01000042.1"/>
</dbReference>
<evidence type="ECO:0000313" key="2">
    <source>
        <dbReference type="Proteomes" id="UP000180043"/>
    </source>
</evidence>
<dbReference type="AlphaFoldDB" id="A0A1S1LCK5"/>
<dbReference type="EMBL" id="MLIQ01000042">
    <property type="protein sequence ID" value="OHU47393.1"/>
    <property type="molecule type" value="Genomic_DNA"/>
</dbReference>